<keyword evidence="5" id="KW-1185">Reference proteome</keyword>
<sequence>MVKVHGKAEAERIRDELREQRRPSGPVGKAGQVGKPTGEGAADIVADGSDRIELDPAEIADALKALDERQQVLEAHLADARELGTPLADGKGPVSVPMRRSFARRGGAEEGGVQVALESYLAELAAFRAAIGLVAEQHVRTDEANASAVDAVARGTDEQ</sequence>
<organism evidence="2 4">
    <name type="scientific">Amycolatopsis regifaucium</name>
    <dbReference type="NCBI Taxonomy" id="546365"/>
    <lineage>
        <taxon>Bacteria</taxon>
        <taxon>Bacillati</taxon>
        <taxon>Actinomycetota</taxon>
        <taxon>Actinomycetes</taxon>
        <taxon>Pseudonocardiales</taxon>
        <taxon>Pseudonocardiaceae</taxon>
        <taxon>Amycolatopsis</taxon>
    </lineage>
</organism>
<dbReference type="RefSeq" id="WP_061982934.1">
    <property type="nucleotide sequence ID" value="NZ_FOPQ01000011.1"/>
</dbReference>
<dbReference type="EMBL" id="LOBU02000013">
    <property type="protein sequence ID" value="OKA07161.1"/>
    <property type="molecule type" value="Genomic_DNA"/>
</dbReference>
<feature type="region of interest" description="Disordered" evidence="1">
    <location>
        <begin position="1"/>
        <end position="49"/>
    </location>
</feature>
<reference evidence="2 4" key="1">
    <citation type="submission" date="2015-12" db="EMBL/GenBank/DDBJ databases">
        <title>Amycolatopsis regifaucium genome sequencing and assembly.</title>
        <authorList>
            <person name="Mayilraj S."/>
        </authorList>
    </citation>
    <scope>NUCLEOTIDE SEQUENCE [LARGE SCALE GENOMIC DNA]</scope>
    <source>
        <strain evidence="2 4">GY080</strain>
    </source>
</reference>
<dbReference type="Proteomes" id="UP000076321">
    <property type="component" value="Unassembled WGS sequence"/>
</dbReference>
<name>A0A154MY37_9PSEU</name>
<gene>
    <name evidence="3" type="ORF">ATP06_0214880</name>
    <name evidence="2" type="ORF">AVL48_00905</name>
</gene>
<evidence type="ECO:0000313" key="5">
    <source>
        <dbReference type="Proteomes" id="UP000186883"/>
    </source>
</evidence>
<feature type="compositionally biased region" description="Basic and acidic residues" evidence="1">
    <location>
        <begin position="1"/>
        <end position="22"/>
    </location>
</feature>
<proteinExistence type="predicted"/>
<protein>
    <submittedName>
        <fullName evidence="2">Uncharacterized protein</fullName>
    </submittedName>
</protein>
<evidence type="ECO:0000313" key="2">
    <source>
        <dbReference type="EMBL" id="KZB88667.1"/>
    </source>
</evidence>
<reference evidence="3 5" key="2">
    <citation type="submission" date="2016-11" db="EMBL/GenBank/DDBJ databases">
        <title>Genome sequencing of Amycolatopsis regifaucium.</title>
        <authorList>
            <person name="Mayilraj S."/>
            <person name="Kaur N."/>
        </authorList>
    </citation>
    <scope>NUCLEOTIDE SEQUENCE [LARGE SCALE GENOMIC DNA]</scope>
    <source>
        <strain evidence="3 5">GY080</strain>
    </source>
</reference>
<comment type="caution">
    <text evidence="2">The sequence shown here is derived from an EMBL/GenBank/DDBJ whole genome shotgun (WGS) entry which is preliminary data.</text>
</comment>
<dbReference type="Proteomes" id="UP000186883">
    <property type="component" value="Unassembled WGS sequence"/>
</dbReference>
<dbReference type="EMBL" id="LQCI01000001">
    <property type="protein sequence ID" value="KZB88667.1"/>
    <property type="molecule type" value="Genomic_DNA"/>
</dbReference>
<accession>A0A154MY37</accession>
<dbReference type="AlphaFoldDB" id="A0A154MY37"/>
<evidence type="ECO:0000313" key="4">
    <source>
        <dbReference type="Proteomes" id="UP000076321"/>
    </source>
</evidence>
<evidence type="ECO:0000256" key="1">
    <source>
        <dbReference type="SAM" id="MobiDB-lite"/>
    </source>
</evidence>
<evidence type="ECO:0000313" key="3">
    <source>
        <dbReference type="EMBL" id="OKA07161.1"/>
    </source>
</evidence>
<dbReference type="OrthoDB" id="3696327at2"/>